<dbReference type="GO" id="GO:0016301">
    <property type="term" value="F:kinase activity"/>
    <property type="evidence" value="ECO:0007669"/>
    <property type="project" value="UniProtKB-KW"/>
</dbReference>
<dbReference type="EMBL" id="GGEC01049167">
    <property type="protein sequence ID" value="MBX29651.1"/>
    <property type="molecule type" value="Transcribed_RNA"/>
</dbReference>
<accession>A0A2P2MHE7</accession>
<keyword evidence="1" id="KW-0808">Transferase</keyword>
<reference evidence="1" key="1">
    <citation type="submission" date="2018-02" db="EMBL/GenBank/DDBJ databases">
        <title>Rhizophora mucronata_Transcriptome.</title>
        <authorList>
            <person name="Meera S.P."/>
            <person name="Sreeshan A."/>
            <person name="Augustine A."/>
        </authorList>
    </citation>
    <scope>NUCLEOTIDE SEQUENCE</scope>
    <source>
        <tissue evidence="1">Leaf</tissue>
    </source>
</reference>
<protein>
    <submittedName>
        <fullName evidence="1">3-phosphoinositide-dependent protein kinase-1</fullName>
    </submittedName>
</protein>
<evidence type="ECO:0000313" key="1">
    <source>
        <dbReference type="EMBL" id="MBX29651.1"/>
    </source>
</evidence>
<sequence length="76" mass="8824">MEFIIRFHVPLFPLQFPWPCLSGEPEPASPLPSKPPLLNYMISIKKNLNFLMVFLKFLHHQNQPISTQTLITFSSD</sequence>
<proteinExistence type="predicted"/>
<organism evidence="1">
    <name type="scientific">Rhizophora mucronata</name>
    <name type="common">Asiatic mangrove</name>
    <dbReference type="NCBI Taxonomy" id="61149"/>
    <lineage>
        <taxon>Eukaryota</taxon>
        <taxon>Viridiplantae</taxon>
        <taxon>Streptophyta</taxon>
        <taxon>Embryophyta</taxon>
        <taxon>Tracheophyta</taxon>
        <taxon>Spermatophyta</taxon>
        <taxon>Magnoliopsida</taxon>
        <taxon>eudicotyledons</taxon>
        <taxon>Gunneridae</taxon>
        <taxon>Pentapetalae</taxon>
        <taxon>rosids</taxon>
        <taxon>fabids</taxon>
        <taxon>Malpighiales</taxon>
        <taxon>Rhizophoraceae</taxon>
        <taxon>Rhizophora</taxon>
    </lineage>
</organism>
<keyword evidence="1" id="KW-0418">Kinase</keyword>
<dbReference type="AlphaFoldDB" id="A0A2P2MHE7"/>
<name>A0A2P2MHE7_RHIMU</name>